<dbReference type="OrthoDB" id="10065698at2759"/>
<dbReference type="PANTHER" id="PTHR10170">
    <property type="entry name" value="HUNTINGTON DISEASE PROTEIN"/>
    <property type="match status" value="1"/>
</dbReference>
<feature type="repeat" description="HEAT" evidence="9">
    <location>
        <begin position="750"/>
        <end position="783"/>
    </location>
</feature>
<dbReference type="Ensembl" id="ENSNNAT00000026673.1">
    <property type="protein sequence ID" value="ENSNNAP00000025440.1"/>
    <property type="gene ID" value="ENSNNAG00000015459.1"/>
</dbReference>
<comment type="subcellular location">
    <subcellularLocation>
        <location evidence="3">Cytoplasm</location>
    </subcellularLocation>
    <subcellularLocation>
        <location evidence="2">Nucleus</location>
    </subcellularLocation>
</comment>
<feature type="compositionally biased region" description="Polar residues" evidence="10">
    <location>
        <begin position="402"/>
        <end position="414"/>
    </location>
</feature>
<accession>A0A8C6Y8S9</accession>
<dbReference type="InterPro" id="IPR048411">
    <property type="entry name" value="Htt_N_HEAT_rpt-1"/>
</dbReference>
<keyword evidence="12" id="KW-1185">Reference proteome</keyword>
<evidence type="ECO:0000256" key="9">
    <source>
        <dbReference type="PROSITE-ProRule" id="PRU00103"/>
    </source>
</evidence>
<evidence type="ECO:0000313" key="12">
    <source>
        <dbReference type="Proteomes" id="UP000694559"/>
    </source>
</evidence>
<feature type="compositionally biased region" description="Low complexity" evidence="10">
    <location>
        <begin position="435"/>
        <end position="447"/>
    </location>
</feature>
<keyword evidence="6" id="KW-0677">Repeat</keyword>
<keyword evidence="5" id="KW-0963">Cytoplasm</keyword>
<organism evidence="11 12">
    <name type="scientific">Naja naja</name>
    <name type="common">Indian cobra</name>
    <dbReference type="NCBI Taxonomy" id="35670"/>
    <lineage>
        <taxon>Eukaryota</taxon>
        <taxon>Metazoa</taxon>
        <taxon>Chordata</taxon>
        <taxon>Craniata</taxon>
        <taxon>Vertebrata</taxon>
        <taxon>Euteleostomi</taxon>
        <taxon>Lepidosauria</taxon>
        <taxon>Squamata</taxon>
        <taxon>Bifurcata</taxon>
        <taxon>Unidentata</taxon>
        <taxon>Episquamata</taxon>
        <taxon>Toxicofera</taxon>
        <taxon>Serpentes</taxon>
        <taxon>Colubroidea</taxon>
        <taxon>Elapidae</taxon>
        <taxon>Elapinae</taxon>
        <taxon>Naja</taxon>
    </lineage>
</organism>
<dbReference type="Pfam" id="PF12372">
    <property type="entry name" value="Htt_N-HEAT"/>
    <property type="match status" value="1"/>
</dbReference>
<gene>
    <name evidence="11" type="primary">HTT</name>
</gene>
<evidence type="ECO:0000256" key="7">
    <source>
        <dbReference type="ARBA" id="ARBA00023242"/>
    </source>
</evidence>
<dbReference type="PANTHER" id="PTHR10170:SF10">
    <property type="entry name" value="HUNTINGTIN"/>
    <property type="match status" value="1"/>
</dbReference>
<evidence type="ECO:0000256" key="6">
    <source>
        <dbReference type="ARBA" id="ARBA00022737"/>
    </source>
</evidence>
<dbReference type="FunFam" id="1.25.10.10:FF:000273">
    <property type="entry name" value="Huntingtin"/>
    <property type="match status" value="1"/>
</dbReference>
<dbReference type="InterPro" id="IPR024613">
    <property type="entry name" value="Huntingtin_N_HEAT_rpt-2"/>
</dbReference>
<evidence type="ECO:0000256" key="5">
    <source>
        <dbReference type="ARBA" id="ARBA00022490"/>
    </source>
</evidence>
<dbReference type="GeneTree" id="ENSGT00390000015863"/>
<feature type="compositionally biased region" description="Polar residues" evidence="10">
    <location>
        <begin position="1185"/>
        <end position="1195"/>
    </location>
</feature>
<dbReference type="InterPro" id="IPR048412">
    <property type="entry name" value="Htt_bridge"/>
</dbReference>
<dbReference type="InterPro" id="IPR048413">
    <property type="entry name" value="Htt_C-HEAT_rpt"/>
</dbReference>
<dbReference type="PROSITE" id="PS50077">
    <property type="entry name" value="HEAT_REPEAT"/>
    <property type="match status" value="1"/>
</dbReference>
<dbReference type="Proteomes" id="UP000694559">
    <property type="component" value="Unplaced"/>
</dbReference>
<dbReference type="InterPro" id="IPR028426">
    <property type="entry name" value="Huntingtin_fam"/>
</dbReference>
<evidence type="ECO:0000256" key="2">
    <source>
        <dbReference type="ARBA" id="ARBA00004123"/>
    </source>
</evidence>
<reference evidence="11" key="2">
    <citation type="submission" date="2025-09" db="UniProtKB">
        <authorList>
            <consortium name="Ensembl"/>
        </authorList>
    </citation>
    <scope>IDENTIFICATION</scope>
</reference>
<sequence length="2419" mass="268882">MQSPHQSLPQAPGLAHVPPQPPHCPSWGLFPNWMRGLRFRNSPEFPKLLGIAMELFLLCSDDAESDVRMVSDECLNKVIKNGASRSLRAALWRFAELAHLVRPQKCRPYFVNLLPCLTRVSRRPEESVQETLAAAMPKIMAAFGNFANDSDIKVLLKAFIGNLNSNSPTIRRTAAAATVSICQHSRRTQYFYTRLLQVLLGLLCPKEEEHPSVLILGVLLTLRYLIPLLQQEVKDTSLKGSFGVIQKETEISPSLDQLIQVYELSLHYTQHRDHNVVTGSLELLQQLLRTPPPNLLLALTMRGGLLHADAAKDEIVSRSRSDSIVELIAGGGSSCSPVFARKQKGDYIYEIWSSLYYIIKSSFLLLGSVKSELNSELTSMSGVSPAASSASDPPGCDIITEQPRSQHVLQSESEISACDLTGATPKADTDDDILSRSSSQISAIQSDMNDGTSSPISDSSQTTTEGPDSAVTPSDFSEMVKSELQRSHLPKSVSHRREPSNSSMEKFGPKEETELADNGSKVSLMGERGGPGVAAVPPPPTLVPDKDVRVSVKALAISCVGAAVALHPEAFFSKLYKMPTESNKEEREEQSVKDIVNYIDHGDPQIRGTTAILCGTIIYSILVQSCFSVESWLENIKASTGNVDTLVECVSLLQKSLKDESSVTCKLACIAVRHCIMSLCGSNHSSLGLQLLVDLLLLRNSSYWLVRTELLETVAEIDFRLIQFLEERDSNLHRGDHHYMGLLKLQDRVLKEVVISLLGDEDPRVRRVAAAALVRLVPKLYSSCDAGQADPVVALAKEQSSIYLKLLMHETPPTSQFAVSTITRTYRGYNLMPSPADVTVENNLSRVVSAVSHALTTSPSRSLTFGCCEALCLLSSSFSVCTWNVGWHCGFSHPGGVEESQEKSAMGMVGLLLSFLSSISFPLDLSAHQDALILAGNLLAGKKNIFNFPSWIFNTPASIIWEEERRGGGTCSFTPLHLAWLPAASVSTVQLWVSGILAILRVLISQSTEDIVLSRIQELSFSPHLISCQTIHRLRNGGNKIPPTQEIPTDEQDRFLPEETFSRFLMQLVGILLEDISSKQLNVEMSEQQHTFYCQELGTLLMCLIHTFKSGMFRRITAVATKLFTESGPHGPHFYTLERLNDLVKSMIATHPSLVLLWCQILLLVNYTSPCWWSEVHQTPKRQSLSSAKLLSPQPSGDPHDEDGGSKLSICNREIVRKGSLILFCDYVCQNLHDSEHLTWLTVNHVQELISLSHEPPVQDFISAIHRNSAASGLFIQAIQSRCENFASPTAVKKTLQCLEGIHLSQSGAVLVLYVDKLLSTPFRVLAHMVDTLACRRVEMLLAASVQNSTAQLPVEELDRIQEYLQNAGLAHRHQRLYSLLDRFRLMVAPETISPSPLVTAHPLDGGNHPALETLIPDKDWFCSLVRSQCYTKSAFALPEGAELMYRLPEQELLPFMMHQDFNISLLTPCLSLGGQELSRGLRSHFEAARLVTLHQVTEVVNKLPAGHQVFQPMQPMGSSPYWNKLKMFQFTMVLAQALSQYLVLLSKLPASLRIPREKENDIVKFVVMLLEILSWHLARKQVPLSMDLQAVLDCCCLALQQTELWNLLASTENSSQASSLIHCTRFILVAVAIEPGNCLLSPGKRKKIQKAASENEKDSENITATCEVVAELVECLQSVLTLGHKKNSPIPAFLTPVLRNIIISLSRLPLVNSYARVPLLVWKLGWSPKPTGEFGTTFPEIPVEFLQEREIFKEFIYRINTLGWTNRMQFEETWASLLGVLVTQPIIMDQEENQQEEDMERTQINVLAVQAITSLVLSAMTIPLAGNPAVSCLEQQPRNKTLKALDTRFGRKLNIIRGIVEQEIQEMASKRDNVACHHVYQVWDPVPSLTPSTTGALISHEKLLLQINTEREMGNMRYKLGQVSIHSVWLGNSITPLREEEWGGDEDDESDMPALTSPPSSPINSRKHRAGVDIHSCSQFLLELYSQWILPSSPNKKTPVTLISEVVRSLLAVSDLFTERNQFEMMYTTLTELRKVHPSEDEILLQYLVPAICKAAAVLGMDKAVAEPVSRLLESTLRSAHMPSRIGALHGILYILECDLLDETAKQLIPVITEYLLSNLRGVAHCVNLHNQQHILVMCAVAFYLIENYPADVGPEFSSGIIQMCGLMLSENEGSTPSVIYHCVLRGLERLLLSEQLSQPDCEALVKLSVDRVNVLSPHRAMAALGLMLSCMYTGKEKVSPGRSSDPQSAAPDSESVIVAMERVSVLFDRVRKGFPFEARVQPYPQFMAKVLYKVFQSLHTTGQSSMVRDWVMLSLSNFTQRTPIAMAMWSLSCFFVSASTSHWISGILPHIISRMGKSEQVDLNLFCLVAIDFYRHQIDEELDRRAFQSIFEVVSSPGNPYHRLLTCLQSIHKITPC</sequence>
<dbReference type="Gene3D" id="1.25.10.10">
    <property type="entry name" value="Leucine-rich Repeat Variant"/>
    <property type="match status" value="2"/>
</dbReference>
<protein>
    <recommendedName>
        <fullName evidence="8">Huntingtin</fullName>
    </recommendedName>
</protein>
<dbReference type="InterPro" id="IPR011989">
    <property type="entry name" value="ARM-like"/>
</dbReference>
<name>A0A8C6Y8S9_NAJNA</name>
<comment type="similarity">
    <text evidence="4">Belongs to the huntingtin family.</text>
</comment>
<feature type="compositionally biased region" description="Acidic residues" evidence="10">
    <location>
        <begin position="1943"/>
        <end position="1952"/>
    </location>
</feature>
<dbReference type="PRINTS" id="PR00375">
    <property type="entry name" value="HUNTINGTIN"/>
</dbReference>
<feature type="region of interest" description="Disordered" evidence="10">
    <location>
        <begin position="381"/>
        <end position="526"/>
    </location>
</feature>
<evidence type="ECO:0000256" key="1">
    <source>
        <dbReference type="ARBA" id="ARBA00002907"/>
    </source>
</evidence>
<proteinExistence type="inferred from homology"/>
<comment type="function">
    <text evidence="1">May play a role in microtubule-mediated transport or vesicle function.</text>
</comment>
<feature type="compositionally biased region" description="Polar residues" evidence="10">
    <location>
        <begin position="448"/>
        <end position="475"/>
    </location>
</feature>
<dbReference type="GO" id="GO:0005737">
    <property type="term" value="C:cytoplasm"/>
    <property type="evidence" value="ECO:0007669"/>
    <property type="project" value="UniProtKB-SubCell"/>
</dbReference>
<evidence type="ECO:0000256" key="8">
    <source>
        <dbReference type="ARBA" id="ARBA00068126"/>
    </source>
</evidence>
<evidence type="ECO:0000313" key="11">
    <source>
        <dbReference type="Ensembl" id="ENSNNAP00000025440.1"/>
    </source>
</evidence>
<dbReference type="InterPro" id="IPR021133">
    <property type="entry name" value="HEAT_type_2"/>
</dbReference>
<keyword evidence="7" id="KW-0539">Nucleus</keyword>
<feature type="compositionally biased region" description="Low complexity" evidence="10">
    <location>
        <begin position="381"/>
        <end position="394"/>
    </location>
</feature>
<dbReference type="Pfam" id="PF20925">
    <property type="entry name" value="Htt_bridge"/>
    <property type="match status" value="1"/>
</dbReference>
<evidence type="ECO:0000256" key="3">
    <source>
        <dbReference type="ARBA" id="ARBA00004496"/>
    </source>
</evidence>
<evidence type="ECO:0000256" key="4">
    <source>
        <dbReference type="ARBA" id="ARBA00007153"/>
    </source>
</evidence>
<feature type="region of interest" description="Disordered" evidence="10">
    <location>
        <begin position="1185"/>
        <end position="1205"/>
    </location>
</feature>
<dbReference type="InterPro" id="IPR016024">
    <property type="entry name" value="ARM-type_fold"/>
</dbReference>
<dbReference type="SUPFAM" id="SSF48371">
    <property type="entry name" value="ARM repeat"/>
    <property type="match status" value="2"/>
</dbReference>
<dbReference type="GO" id="GO:0005634">
    <property type="term" value="C:nucleus"/>
    <property type="evidence" value="ECO:0007669"/>
    <property type="project" value="UniProtKB-SubCell"/>
</dbReference>
<reference evidence="11" key="1">
    <citation type="submission" date="2025-08" db="UniProtKB">
        <authorList>
            <consortium name="Ensembl"/>
        </authorList>
    </citation>
    <scope>IDENTIFICATION</scope>
</reference>
<dbReference type="Pfam" id="PF20927">
    <property type="entry name" value="Htt_C-HEAT"/>
    <property type="match status" value="2"/>
</dbReference>
<feature type="region of interest" description="Disordered" evidence="10">
    <location>
        <begin position="1940"/>
        <end position="1968"/>
    </location>
</feature>
<evidence type="ECO:0000256" key="10">
    <source>
        <dbReference type="SAM" id="MobiDB-lite"/>
    </source>
</evidence>
<dbReference type="InterPro" id="IPR000091">
    <property type="entry name" value="Huntingtin"/>
</dbReference>
<dbReference type="Pfam" id="PF20926">
    <property type="entry name" value="Htt_N-HEAT_1"/>
    <property type="match status" value="1"/>
</dbReference>